<keyword evidence="7 12" id="KW-0808">Transferase</keyword>
<dbReference type="InterPro" id="IPR007315">
    <property type="entry name" value="PIG-V/Gpi18"/>
</dbReference>
<dbReference type="OrthoDB" id="10252502at2759"/>
<evidence type="ECO:0000256" key="11">
    <source>
        <dbReference type="ARBA" id="ARBA00023136"/>
    </source>
</evidence>
<dbReference type="GO" id="GO:0000009">
    <property type="term" value="F:alpha-1,6-mannosyltransferase activity"/>
    <property type="evidence" value="ECO:0007669"/>
    <property type="project" value="InterPro"/>
</dbReference>
<gene>
    <name evidence="13" type="ORF">K504DRAFT_410800</name>
</gene>
<keyword evidence="8 12" id="KW-0812">Transmembrane</keyword>
<dbReference type="GO" id="GO:0006506">
    <property type="term" value="P:GPI anchor biosynthetic process"/>
    <property type="evidence" value="ECO:0007669"/>
    <property type="project" value="UniProtKB-UniPathway"/>
</dbReference>
<keyword evidence="5 12" id="KW-0337">GPI-anchor biosynthesis</keyword>
<dbReference type="PANTHER" id="PTHR12468">
    <property type="entry name" value="GPI MANNOSYLTRANSFERASE 2"/>
    <property type="match status" value="1"/>
</dbReference>
<sequence length="462" mass="51555">MSNTSNYLHRKLARRLIPIFVAWKCCLLLLAAFSPGPGYDTSSLILLNTSANRHDELQSLSRCERFALRIFRWDALYFVKSAQRGYVHEQEWAFSWAYSYLVNTSAKQLARTSDPSLQHHIWAGVAISNVGHFLSVLALFRLLNVALGPHQDGRVPFIASILHILSPAALFLSSPYTEAIFSMLNFTGMLHYTLTRSTANANRTWTVYQDAYMLSSGILFACATSMRGNGLLSGLIYLYDVASLLPQILTLQLSRHEARRLFATCLAGLTLAIGFVGPQYLAYQEYCVAGTANVVVRPWCKRTIPSIYSWVQSTYWNVGFLRYWTLSNLPLFLIAAPMMWLLVKSSVTVLRDRLHRPPTSPTVSQAATPAGLTPTDTRLCVLPQLALPELALAIAAATSFHVQIINRLSSGYPIWYLTIAEHVMAETKTGTKNSGLSKWLVRGMILYCMVQGVLYASFLPPA</sequence>
<comment type="caution">
    <text evidence="12">Lacks conserved residue(s) required for the propagation of feature annotation.</text>
</comment>
<evidence type="ECO:0000313" key="13">
    <source>
        <dbReference type="EMBL" id="KAF2707007.1"/>
    </source>
</evidence>
<dbReference type="Proteomes" id="UP000799428">
    <property type="component" value="Unassembled WGS sequence"/>
</dbReference>
<evidence type="ECO:0000256" key="2">
    <source>
        <dbReference type="ARBA" id="ARBA00004687"/>
    </source>
</evidence>
<reference evidence="13" key="1">
    <citation type="journal article" date="2020" name="Stud. Mycol.">
        <title>101 Dothideomycetes genomes: a test case for predicting lifestyles and emergence of pathogens.</title>
        <authorList>
            <person name="Haridas S."/>
            <person name="Albert R."/>
            <person name="Binder M."/>
            <person name="Bloem J."/>
            <person name="Labutti K."/>
            <person name="Salamov A."/>
            <person name="Andreopoulos B."/>
            <person name="Baker S."/>
            <person name="Barry K."/>
            <person name="Bills G."/>
            <person name="Bluhm B."/>
            <person name="Cannon C."/>
            <person name="Castanera R."/>
            <person name="Culley D."/>
            <person name="Daum C."/>
            <person name="Ezra D."/>
            <person name="Gonzalez J."/>
            <person name="Henrissat B."/>
            <person name="Kuo A."/>
            <person name="Liang C."/>
            <person name="Lipzen A."/>
            <person name="Lutzoni F."/>
            <person name="Magnuson J."/>
            <person name="Mondo S."/>
            <person name="Nolan M."/>
            <person name="Ohm R."/>
            <person name="Pangilinan J."/>
            <person name="Park H.-J."/>
            <person name="Ramirez L."/>
            <person name="Alfaro M."/>
            <person name="Sun H."/>
            <person name="Tritt A."/>
            <person name="Yoshinaga Y."/>
            <person name="Zwiers L.-H."/>
            <person name="Turgeon B."/>
            <person name="Goodwin S."/>
            <person name="Spatafora J."/>
            <person name="Crous P."/>
            <person name="Grigoriev I."/>
        </authorList>
    </citation>
    <scope>NUCLEOTIDE SEQUENCE</scope>
    <source>
        <strain evidence="13">CBS 279.74</strain>
    </source>
</reference>
<proteinExistence type="inferred from homology"/>
<evidence type="ECO:0000256" key="7">
    <source>
        <dbReference type="ARBA" id="ARBA00022679"/>
    </source>
</evidence>
<evidence type="ECO:0000256" key="5">
    <source>
        <dbReference type="ARBA" id="ARBA00022502"/>
    </source>
</evidence>
<dbReference type="PANTHER" id="PTHR12468:SF2">
    <property type="entry name" value="GPI MANNOSYLTRANSFERASE 2"/>
    <property type="match status" value="1"/>
</dbReference>
<keyword evidence="10 12" id="KW-1133">Transmembrane helix</keyword>
<evidence type="ECO:0000256" key="3">
    <source>
        <dbReference type="ARBA" id="ARBA00008698"/>
    </source>
</evidence>
<evidence type="ECO:0000256" key="9">
    <source>
        <dbReference type="ARBA" id="ARBA00022824"/>
    </source>
</evidence>
<dbReference type="GO" id="GO:0005789">
    <property type="term" value="C:endoplasmic reticulum membrane"/>
    <property type="evidence" value="ECO:0007669"/>
    <property type="project" value="UniProtKB-SubCell"/>
</dbReference>
<evidence type="ECO:0000256" key="12">
    <source>
        <dbReference type="RuleBase" id="RU363112"/>
    </source>
</evidence>
<dbReference type="UniPathway" id="UPA00196"/>
<protein>
    <recommendedName>
        <fullName evidence="4 12">GPI mannosyltransferase 2</fullName>
        <ecNumber evidence="12">2.4.1.-</ecNumber>
    </recommendedName>
</protein>
<feature type="transmembrane region" description="Helical" evidence="12">
    <location>
        <begin position="323"/>
        <end position="343"/>
    </location>
</feature>
<comment type="function">
    <text evidence="12">Mannosyltransferase involved in glycosylphosphatidylinositol-anchor biosynthesis.</text>
</comment>
<dbReference type="Pfam" id="PF04188">
    <property type="entry name" value="Mannosyl_trans2"/>
    <property type="match status" value="1"/>
</dbReference>
<keyword evidence="6 12" id="KW-0328">Glycosyltransferase</keyword>
<feature type="transmembrane region" description="Helical" evidence="12">
    <location>
        <begin position="12"/>
        <end position="33"/>
    </location>
</feature>
<dbReference type="GO" id="GO:0004376">
    <property type="term" value="F:GPI mannosyltransferase activity"/>
    <property type="evidence" value="ECO:0007669"/>
    <property type="project" value="InterPro"/>
</dbReference>
<evidence type="ECO:0000256" key="6">
    <source>
        <dbReference type="ARBA" id="ARBA00022676"/>
    </source>
</evidence>
<comment type="pathway">
    <text evidence="2 12">Glycolipid biosynthesis; glycosylphosphatidylinositol-anchor biosynthesis.</text>
</comment>
<dbReference type="AlphaFoldDB" id="A0A6G1K3Q7"/>
<evidence type="ECO:0000256" key="1">
    <source>
        <dbReference type="ARBA" id="ARBA00004477"/>
    </source>
</evidence>
<keyword evidence="11 12" id="KW-0472">Membrane</keyword>
<evidence type="ECO:0000313" key="14">
    <source>
        <dbReference type="Proteomes" id="UP000799428"/>
    </source>
</evidence>
<feature type="transmembrane region" description="Helical" evidence="12">
    <location>
        <begin position="261"/>
        <end position="281"/>
    </location>
</feature>
<evidence type="ECO:0000256" key="4">
    <source>
        <dbReference type="ARBA" id="ARBA00013795"/>
    </source>
</evidence>
<feature type="transmembrane region" description="Helical" evidence="12">
    <location>
        <begin position="121"/>
        <end position="143"/>
    </location>
</feature>
<evidence type="ECO:0000256" key="10">
    <source>
        <dbReference type="ARBA" id="ARBA00022989"/>
    </source>
</evidence>
<comment type="similarity">
    <text evidence="3 12">Belongs to the PIGV family.</text>
</comment>
<organism evidence="13 14">
    <name type="scientific">Pleomassaria siparia CBS 279.74</name>
    <dbReference type="NCBI Taxonomy" id="1314801"/>
    <lineage>
        <taxon>Eukaryota</taxon>
        <taxon>Fungi</taxon>
        <taxon>Dikarya</taxon>
        <taxon>Ascomycota</taxon>
        <taxon>Pezizomycotina</taxon>
        <taxon>Dothideomycetes</taxon>
        <taxon>Pleosporomycetidae</taxon>
        <taxon>Pleosporales</taxon>
        <taxon>Pleomassariaceae</taxon>
        <taxon>Pleomassaria</taxon>
    </lineage>
</organism>
<dbReference type="EC" id="2.4.1.-" evidence="12"/>
<accession>A0A6G1K3Q7</accession>
<feature type="transmembrane region" description="Helical" evidence="12">
    <location>
        <begin position="155"/>
        <end position="173"/>
    </location>
</feature>
<comment type="subcellular location">
    <subcellularLocation>
        <location evidence="1 12">Endoplasmic reticulum membrane</location>
        <topology evidence="1 12">Multi-pass membrane protein</topology>
    </subcellularLocation>
</comment>
<keyword evidence="9 12" id="KW-0256">Endoplasmic reticulum</keyword>
<dbReference type="GO" id="GO:0031501">
    <property type="term" value="C:mannosyltransferase complex"/>
    <property type="evidence" value="ECO:0007669"/>
    <property type="project" value="TreeGrafter"/>
</dbReference>
<keyword evidence="14" id="KW-1185">Reference proteome</keyword>
<name>A0A6G1K3Q7_9PLEO</name>
<feature type="transmembrane region" description="Helical" evidence="12">
    <location>
        <begin position="439"/>
        <end position="458"/>
    </location>
</feature>
<dbReference type="EMBL" id="MU005774">
    <property type="protein sequence ID" value="KAF2707007.1"/>
    <property type="molecule type" value="Genomic_DNA"/>
</dbReference>
<evidence type="ECO:0000256" key="8">
    <source>
        <dbReference type="ARBA" id="ARBA00022692"/>
    </source>
</evidence>